<evidence type="ECO:0000313" key="3">
    <source>
        <dbReference type="Proteomes" id="UP001054945"/>
    </source>
</evidence>
<keyword evidence="3" id="KW-1185">Reference proteome</keyword>
<feature type="non-terminal residue" evidence="2">
    <location>
        <position position="1"/>
    </location>
</feature>
<sequence length="73" mass="8365">KFLLRALHHVSWLSWQGLPVLLPPLEIRGAPARNPPSLNPPFFHESQDAPTSPTFISQQLLQRSPKLKSRDFR</sequence>
<organism evidence="2 3">
    <name type="scientific">Caerostris extrusa</name>
    <name type="common">Bark spider</name>
    <name type="synonym">Caerostris bankana</name>
    <dbReference type="NCBI Taxonomy" id="172846"/>
    <lineage>
        <taxon>Eukaryota</taxon>
        <taxon>Metazoa</taxon>
        <taxon>Ecdysozoa</taxon>
        <taxon>Arthropoda</taxon>
        <taxon>Chelicerata</taxon>
        <taxon>Arachnida</taxon>
        <taxon>Araneae</taxon>
        <taxon>Araneomorphae</taxon>
        <taxon>Entelegynae</taxon>
        <taxon>Araneoidea</taxon>
        <taxon>Araneidae</taxon>
        <taxon>Caerostris</taxon>
    </lineage>
</organism>
<protein>
    <submittedName>
        <fullName evidence="2">Uncharacterized protein</fullName>
    </submittedName>
</protein>
<reference evidence="2 3" key="1">
    <citation type="submission" date="2021-06" db="EMBL/GenBank/DDBJ databases">
        <title>Caerostris extrusa draft genome.</title>
        <authorList>
            <person name="Kono N."/>
            <person name="Arakawa K."/>
        </authorList>
    </citation>
    <scope>NUCLEOTIDE SEQUENCE [LARGE SCALE GENOMIC DNA]</scope>
</reference>
<dbReference type="Proteomes" id="UP001054945">
    <property type="component" value="Unassembled WGS sequence"/>
</dbReference>
<gene>
    <name evidence="2" type="ORF">CEXT_591761</name>
</gene>
<feature type="region of interest" description="Disordered" evidence="1">
    <location>
        <begin position="29"/>
        <end position="73"/>
    </location>
</feature>
<name>A0AAV4NUS0_CAEEX</name>
<evidence type="ECO:0000256" key="1">
    <source>
        <dbReference type="SAM" id="MobiDB-lite"/>
    </source>
</evidence>
<dbReference type="AlphaFoldDB" id="A0AAV4NUS0"/>
<accession>A0AAV4NUS0</accession>
<feature type="compositionally biased region" description="Polar residues" evidence="1">
    <location>
        <begin position="48"/>
        <end position="62"/>
    </location>
</feature>
<dbReference type="EMBL" id="BPLR01003740">
    <property type="protein sequence ID" value="GIX88133.1"/>
    <property type="molecule type" value="Genomic_DNA"/>
</dbReference>
<evidence type="ECO:0000313" key="2">
    <source>
        <dbReference type="EMBL" id="GIX88133.1"/>
    </source>
</evidence>
<comment type="caution">
    <text evidence="2">The sequence shown here is derived from an EMBL/GenBank/DDBJ whole genome shotgun (WGS) entry which is preliminary data.</text>
</comment>
<proteinExistence type="predicted"/>